<dbReference type="EC" id="1.-.-.-" evidence="11"/>
<name>A0AAD5IYI6_ACENE</name>
<keyword evidence="8 11" id="KW-0503">Monooxygenase</keyword>
<keyword evidence="6" id="KW-0521">NADP</keyword>
<evidence type="ECO:0000256" key="6">
    <source>
        <dbReference type="ARBA" id="ARBA00022857"/>
    </source>
</evidence>
<evidence type="ECO:0000256" key="1">
    <source>
        <dbReference type="ARBA" id="ARBA00001974"/>
    </source>
</evidence>
<gene>
    <name evidence="12" type="ORF">LWI28_008638</name>
</gene>
<evidence type="ECO:0000313" key="13">
    <source>
        <dbReference type="Proteomes" id="UP001064489"/>
    </source>
</evidence>
<dbReference type="GO" id="GO:0050661">
    <property type="term" value="F:NADP binding"/>
    <property type="evidence" value="ECO:0007669"/>
    <property type="project" value="InterPro"/>
</dbReference>
<dbReference type="InterPro" id="IPR050982">
    <property type="entry name" value="Auxin_biosynth/cation_transpt"/>
</dbReference>
<comment type="cofactor">
    <cofactor evidence="1 11">
        <name>FAD</name>
        <dbReference type="ChEBI" id="CHEBI:57692"/>
    </cofactor>
</comment>
<evidence type="ECO:0000256" key="5">
    <source>
        <dbReference type="ARBA" id="ARBA00022827"/>
    </source>
</evidence>
<evidence type="ECO:0000256" key="8">
    <source>
        <dbReference type="ARBA" id="ARBA00023033"/>
    </source>
</evidence>
<dbReference type="GO" id="GO:0103075">
    <property type="term" value="F:indole-3-pyruvate monooxygenase activity"/>
    <property type="evidence" value="ECO:0007669"/>
    <property type="project" value="UniProtKB-EC"/>
</dbReference>
<comment type="pathway">
    <text evidence="2">Plant hormone metabolism; auxin biosynthesis.</text>
</comment>
<evidence type="ECO:0000256" key="11">
    <source>
        <dbReference type="RuleBase" id="RU361177"/>
    </source>
</evidence>
<evidence type="ECO:0000256" key="9">
    <source>
        <dbReference type="ARBA" id="ARBA00023070"/>
    </source>
</evidence>
<comment type="catalytic activity">
    <reaction evidence="10">
        <text>indole-3-pyruvate + NADPH + O2 + H(+) = (indol-3-yl)acetate + CO2 + NADP(+) + H2O</text>
        <dbReference type="Rhea" id="RHEA:34331"/>
        <dbReference type="ChEBI" id="CHEBI:15377"/>
        <dbReference type="ChEBI" id="CHEBI:15378"/>
        <dbReference type="ChEBI" id="CHEBI:15379"/>
        <dbReference type="ChEBI" id="CHEBI:16526"/>
        <dbReference type="ChEBI" id="CHEBI:17640"/>
        <dbReference type="ChEBI" id="CHEBI:30854"/>
        <dbReference type="ChEBI" id="CHEBI:57783"/>
        <dbReference type="ChEBI" id="CHEBI:58349"/>
        <dbReference type="EC" id="1.14.13.168"/>
    </reaction>
</comment>
<dbReference type="PANTHER" id="PTHR43539">
    <property type="entry name" value="FLAVIN-BINDING MONOOXYGENASE-LIKE PROTEIN (AFU_ORTHOLOGUE AFUA_4G09220)"/>
    <property type="match status" value="1"/>
</dbReference>
<dbReference type="GO" id="GO:0050660">
    <property type="term" value="F:flavin adenine dinucleotide binding"/>
    <property type="evidence" value="ECO:0007669"/>
    <property type="project" value="InterPro"/>
</dbReference>
<keyword evidence="4 11" id="KW-0285">Flavoprotein</keyword>
<dbReference type="GO" id="GO:0004499">
    <property type="term" value="F:N,N-dimethylaniline monooxygenase activity"/>
    <property type="evidence" value="ECO:0007669"/>
    <property type="project" value="InterPro"/>
</dbReference>
<dbReference type="AlphaFoldDB" id="A0AAD5IYI6"/>
<comment type="caution">
    <text evidence="12">The sequence shown here is derived from an EMBL/GenBank/DDBJ whole genome shotgun (WGS) entry which is preliminary data.</text>
</comment>
<dbReference type="PRINTS" id="PR00411">
    <property type="entry name" value="PNDRDTASEI"/>
</dbReference>
<organism evidence="12 13">
    <name type="scientific">Acer negundo</name>
    <name type="common">Box elder</name>
    <dbReference type="NCBI Taxonomy" id="4023"/>
    <lineage>
        <taxon>Eukaryota</taxon>
        <taxon>Viridiplantae</taxon>
        <taxon>Streptophyta</taxon>
        <taxon>Embryophyta</taxon>
        <taxon>Tracheophyta</taxon>
        <taxon>Spermatophyta</taxon>
        <taxon>Magnoliopsida</taxon>
        <taxon>eudicotyledons</taxon>
        <taxon>Gunneridae</taxon>
        <taxon>Pentapetalae</taxon>
        <taxon>rosids</taxon>
        <taxon>malvids</taxon>
        <taxon>Sapindales</taxon>
        <taxon>Sapindaceae</taxon>
        <taxon>Hippocastanoideae</taxon>
        <taxon>Acereae</taxon>
        <taxon>Acer</taxon>
    </lineage>
</organism>
<dbReference type="Proteomes" id="UP001064489">
    <property type="component" value="Chromosome 4"/>
</dbReference>
<accession>A0AAD5IYI6</accession>
<keyword evidence="5 11" id="KW-0274">FAD</keyword>
<sequence>MEEQAVIIVGSGPSGLATAACLHRHSIPYTILEREDCFASLWKKYTYDRLHLHLVKHFCELPHMSFPPSYPRHVSKNQFIQYLDDYVSSFDINPLYGRSVESAKYDEVSKRWTVKARNVTSASGDQAEEEVYFGRFLVVASGETSDPFTPDIDGLSRSTTTTTEIGVKGLSLNRPEVIHSTQFRNGKAYGGKNVLVVGSGNSGMEIALDLANNGAKTSIVIRSPVHVLSREIVYIGLVMMKYFPAGMVDSLMVMLSKLVYGDLTKYGIVRPTEGPFFMKVAYGKYPIFDIGTINKIKSGEIQVLPAIESIRGNEVVFKSGNSYPFDTIIFCTGFKRSTHKWLKDDDYLLNDDGIPKQSFPNHWKGNKGLYCVGLSRRGLRVELADYDEVNNKWVVKARNVNSDETEEYSARFLVVASGESCDPFTPDIDGLSSSTAEVFHSTKYKNGKPYSGKHVLVVGCGNSGMEIALDLANHGAKTSIVIRSPMSVYSREILYFGTRVLLKYFSLETVDWVMVLLSKLYYGDLSKYGITRPKEGPFSNKIKNGKYPVLDLGTCKKIKSGEIQVLPAIESIRGNEAVFKNGNSYPFDTIIFCTGFKRSTNKWLKGDDYLLNDDGFSKQSPPNNWKGKKGLYCAGLSGRGFYGAGTDAQNISNEIKSLLSL</sequence>
<protein>
    <recommendedName>
        <fullName evidence="11">Flavin-containing monooxygenase</fullName>
        <ecNumber evidence="11">1.-.-.-</ecNumber>
    </recommendedName>
</protein>
<evidence type="ECO:0000256" key="4">
    <source>
        <dbReference type="ARBA" id="ARBA00022630"/>
    </source>
</evidence>
<dbReference type="SUPFAM" id="SSF51905">
    <property type="entry name" value="FAD/NAD(P)-binding domain"/>
    <property type="match status" value="2"/>
</dbReference>
<evidence type="ECO:0000256" key="10">
    <source>
        <dbReference type="ARBA" id="ARBA00047707"/>
    </source>
</evidence>
<keyword evidence="13" id="KW-1185">Reference proteome</keyword>
<dbReference type="Pfam" id="PF13738">
    <property type="entry name" value="Pyr_redox_3"/>
    <property type="match status" value="1"/>
</dbReference>
<reference evidence="12" key="1">
    <citation type="journal article" date="2022" name="Plant J.">
        <title>Strategies of tolerance reflected in two North American maple genomes.</title>
        <authorList>
            <person name="McEvoy S.L."/>
            <person name="Sezen U.U."/>
            <person name="Trouern-Trend A."/>
            <person name="McMahon S.M."/>
            <person name="Schaberg P.G."/>
            <person name="Yang J."/>
            <person name="Wegrzyn J.L."/>
            <person name="Swenson N.G."/>
        </authorList>
    </citation>
    <scope>NUCLEOTIDE SEQUENCE</scope>
    <source>
        <strain evidence="12">91603</strain>
    </source>
</reference>
<dbReference type="SUPFAM" id="SSF51735">
    <property type="entry name" value="NAD(P)-binding Rossmann-fold domains"/>
    <property type="match status" value="1"/>
</dbReference>
<evidence type="ECO:0000313" key="12">
    <source>
        <dbReference type="EMBL" id="KAI9180838.1"/>
    </source>
</evidence>
<dbReference type="InterPro" id="IPR036291">
    <property type="entry name" value="NAD(P)-bd_dom_sf"/>
</dbReference>
<comment type="similarity">
    <text evidence="3 11">Belongs to the FMO family.</text>
</comment>
<evidence type="ECO:0000256" key="2">
    <source>
        <dbReference type="ARBA" id="ARBA00004814"/>
    </source>
</evidence>
<dbReference type="InterPro" id="IPR020946">
    <property type="entry name" value="Flavin_mOase-like"/>
</dbReference>
<proteinExistence type="inferred from homology"/>
<evidence type="ECO:0000256" key="7">
    <source>
        <dbReference type="ARBA" id="ARBA00023002"/>
    </source>
</evidence>
<dbReference type="EMBL" id="JAJSOW010000101">
    <property type="protein sequence ID" value="KAI9180838.1"/>
    <property type="molecule type" value="Genomic_DNA"/>
</dbReference>
<dbReference type="GO" id="GO:0009851">
    <property type="term" value="P:auxin biosynthetic process"/>
    <property type="evidence" value="ECO:0007669"/>
    <property type="project" value="UniProtKB-KW"/>
</dbReference>
<dbReference type="Pfam" id="PF00743">
    <property type="entry name" value="FMO-like"/>
    <property type="match status" value="1"/>
</dbReference>
<reference evidence="12" key="2">
    <citation type="submission" date="2023-02" db="EMBL/GenBank/DDBJ databases">
        <authorList>
            <person name="Swenson N.G."/>
            <person name="Wegrzyn J.L."/>
            <person name="Mcevoy S.L."/>
        </authorList>
    </citation>
    <scope>NUCLEOTIDE SEQUENCE</scope>
    <source>
        <strain evidence="12">91603</strain>
        <tissue evidence="12">Leaf</tissue>
    </source>
</reference>
<keyword evidence="9" id="KW-0073">Auxin biosynthesis</keyword>
<dbReference type="Gene3D" id="3.50.50.60">
    <property type="entry name" value="FAD/NAD(P)-binding domain"/>
    <property type="match status" value="2"/>
</dbReference>
<evidence type="ECO:0000256" key="3">
    <source>
        <dbReference type="ARBA" id="ARBA00009183"/>
    </source>
</evidence>
<keyword evidence="7 11" id="KW-0560">Oxidoreductase</keyword>
<dbReference type="PANTHER" id="PTHR43539:SF42">
    <property type="entry name" value="OS01G0273800 PROTEIN"/>
    <property type="match status" value="1"/>
</dbReference>
<dbReference type="InterPro" id="IPR036188">
    <property type="entry name" value="FAD/NAD-bd_sf"/>
</dbReference>
<dbReference type="PRINTS" id="PR00368">
    <property type="entry name" value="FADPNR"/>
</dbReference>